<dbReference type="OrthoDB" id="9808290at2"/>
<organism evidence="1 2">
    <name type="scientific">Sphingomonas gilva</name>
    <dbReference type="NCBI Taxonomy" id="2305907"/>
    <lineage>
        <taxon>Bacteria</taxon>
        <taxon>Pseudomonadati</taxon>
        <taxon>Pseudomonadota</taxon>
        <taxon>Alphaproteobacteria</taxon>
        <taxon>Sphingomonadales</taxon>
        <taxon>Sphingomonadaceae</taxon>
        <taxon>Sphingomonas</taxon>
    </lineage>
</organism>
<accession>A0A396RT00</accession>
<dbReference type="EMBL" id="QWLV01000004">
    <property type="protein sequence ID" value="RHW17503.1"/>
    <property type="molecule type" value="Genomic_DNA"/>
</dbReference>
<gene>
    <name evidence="1" type="ORF">D1610_10460</name>
</gene>
<dbReference type="InterPro" id="IPR003795">
    <property type="entry name" value="DUF192"/>
</dbReference>
<keyword evidence="2" id="KW-1185">Reference proteome</keyword>
<dbReference type="Gene3D" id="2.60.120.1140">
    <property type="entry name" value="Protein of unknown function DUF192"/>
    <property type="match status" value="1"/>
</dbReference>
<dbReference type="PANTHER" id="PTHR37953:SF1">
    <property type="entry name" value="UPF0127 PROTEIN MJ1496"/>
    <property type="match status" value="1"/>
</dbReference>
<protein>
    <submittedName>
        <fullName evidence="1">DUF192 domain-containing protein</fullName>
    </submittedName>
</protein>
<dbReference type="AlphaFoldDB" id="A0A396RT00"/>
<reference evidence="1 2" key="1">
    <citation type="submission" date="2018-08" db="EMBL/GenBank/DDBJ databases">
        <title>The multiple taxonomic identification of Sphingomonas gilva.</title>
        <authorList>
            <person name="Zhu D."/>
            <person name="Zheng S."/>
        </authorList>
    </citation>
    <scope>NUCLEOTIDE SEQUENCE [LARGE SCALE GENOMIC DNA]</scope>
    <source>
        <strain evidence="1 2">ZDH117</strain>
    </source>
</reference>
<sequence>MPGCNATTDAATSANGEAAKQLAPVTIRTADGKTHIFQAEIADTVELQQRGLMYRTDLGPQSAMLFAPYPPEGPPRVASFWMQNTPTSLDIVFIRADGTIASIAENTVPYSTDPIPSGEPVAAVLELVAGRTAELGISEDDRVSWPGGPSAN</sequence>
<proteinExistence type="predicted"/>
<comment type="caution">
    <text evidence="1">The sequence shown here is derived from an EMBL/GenBank/DDBJ whole genome shotgun (WGS) entry which is preliminary data.</text>
</comment>
<dbReference type="InterPro" id="IPR038695">
    <property type="entry name" value="Saro_0823-like_sf"/>
</dbReference>
<dbReference type="PANTHER" id="PTHR37953">
    <property type="entry name" value="UPF0127 PROTEIN MJ1496"/>
    <property type="match status" value="1"/>
</dbReference>
<dbReference type="Pfam" id="PF02643">
    <property type="entry name" value="DUF192"/>
    <property type="match status" value="1"/>
</dbReference>
<evidence type="ECO:0000313" key="2">
    <source>
        <dbReference type="Proteomes" id="UP000266693"/>
    </source>
</evidence>
<dbReference type="Proteomes" id="UP000266693">
    <property type="component" value="Unassembled WGS sequence"/>
</dbReference>
<name>A0A396RT00_9SPHN</name>
<evidence type="ECO:0000313" key="1">
    <source>
        <dbReference type="EMBL" id="RHW17503.1"/>
    </source>
</evidence>